<feature type="transmembrane region" description="Helical" evidence="6">
    <location>
        <begin position="332"/>
        <end position="356"/>
    </location>
</feature>
<dbReference type="PROSITE" id="PS50850">
    <property type="entry name" value="MFS"/>
    <property type="match status" value="1"/>
</dbReference>
<evidence type="ECO:0000259" key="7">
    <source>
        <dbReference type="PROSITE" id="PS50850"/>
    </source>
</evidence>
<dbReference type="GO" id="GO:0016020">
    <property type="term" value="C:membrane"/>
    <property type="evidence" value="ECO:0007669"/>
    <property type="project" value="UniProtKB-SubCell"/>
</dbReference>
<comment type="subcellular location">
    <subcellularLocation>
        <location evidence="1">Membrane</location>
        <topology evidence="1">Multi-pass membrane protein</topology>
    </subcellularLocation>
</comment>
<feature type="transmembrane region" description="Helical" evidence="6">
    <location>
        <begin position="368"/>
        <end position="386"/>
    </location>
</feature>
<evidence type="ECO:0000256" key="5">
    <source>
        <dbReference type="ARBA" id="ARBA00023136"/>
    </source>
</evidence>
<dbReference type="AlphaFoldDB" id="K5Z1W1"/>
<dbReference type="PANTHER" id="PTHR12778">
    <property type="entry name" value="SOLUTE CARRIER FAMILY 33 ACETYL-COA TRANSPORTER -RELATED"/>
    <property type="match status" value="1"/>
</dbReference>
<dbReference type="Proteomes" id="UP000006330">
    <property type="component" value="Unassembled WGS sequence"/>
</dbReference>
<keyword evidence="3 6" id="KW-0812">Transmembrane</keyword>
<accession>K5Z1W1</accession>
<comment type="caution">
    <text evidence="8">The sequence shown here is derived from an EMBL/GenBank/DDBJ whole genome shotgun (WGS) entry which is preliminary data.</text>
</comment>
<dbReference type="Gene3D" id="1.20.1250.20">
    <property type="entry name" value="MFS general substrate transporter like domains"/>
    <property type="match status" value="1"/>
</dbReference>
<feature type="transmembrane region" description="Helical" evidence="6">
    <location>
        <begin position="63"/>
        <end position="80"/>
    </location>
</feature>
<protein>
    <recommendedName>
        <fullName evidence="7">Major facilitator superfamily (MFS) profile domain-containing protein</fullName>
    </recommendedName>
</protein>
<feature type="transmembrane region" description="Helical" evidence="6">
    <location>
        <begin position="243"/>
        <end position="264"/>
    </location>
</feature>
<dbReference type="PANTHER" id="PTHR12778:SF10">
    <property type="entry name" value="MAJOR FACILITATOR SUPERFAMILY DOMAIN-CONTAINING PROTEIN 3"/>
    <property type="match status" value="1"/>
</dbReference>
<evidence type="ECO:0000256" key="6">
    <source>
        <dbReference type="SAM" id="Phobius"/>
    </source>
</evidence>
<dbReference type="InterPro" id="IPR020846">
    <property type="entry name" value="MFS_dom"/>
</dbReference>
<dbReference type="HOGENOM" id="CLU_029352_4_2_10"/>
<reference evidence="8 9" key="1">
    <citation type="submission" date="2012-02" db="EMBL/GenBank/DDBJ databases">
        <title>The Genome Sequence of Parabacteroides goldsteinii CL02T12C30.</title>
        <authorList>
            <consortium name="The Broad Institute Genome Sequencing Platform"/>
            <person name="Earl A."/>
            <person name="Ward D."/>
            <person name="Feldgarden M."/>
            <person name="Gevers D."/>
            <person name="Zitomersky N.L."/>
            <person name="Coyne M.J."/>
            <person name="Comstock L.E."/>
            <person name="Young S.K."/>
            <person name="Zeng Q."/>
            <person name="Gargeya S."/>
            <person name="Fitzgerald M."/>
            <person name="Haas B."/>
            <person name="Abouelleil A."/>
            <person name="Alvarado L."/>
            <person name="Arachchi H.M."/>
            <person name="Berlin A."/>
            <person name="Chapman S.B."/>
            <person name="Gearin G."/>
            <person name="Goldberg J."/>
            <person name="Griggs A."/>
            <person name="Gujja S."/>
            <person name="Hansen M."/>
            <person name="Heiman D."/>
            <person name="Howarth C."/>
            <person name="Larimer J."/>
            <person name="Lui A."/>
            <person name="MacDonald P.J.P."/>
            <person name="McCowen C."/>
            <person name="Montmayeur A."/>
            <person name="Murphy C."/>
            <person name="Neiman D."/>
            <person name="Pearson M."/>
            <person name="Priest M."/>
            <person name="Roberts A."/>
            <person name="Saif S."/>
            <person name="Shea T."/>
            <person name="Sisk P."/>
            <person name="Stolte C."/>
            <person name="Sykes S."/>
            <person name="Wortman J."/>
            <person name="Nusbaum C."/>
            <person name="Birren B."/>
        </authorList>
    </citation>
    <scope>NUCLEOTIDE SEQUENCE [LARGE SCALE GENOMIC DNA]</scope>
    <source>
        <strain evidence="8 9">CL02T12C30</strain>
    </source>
</reference>
<organism evidence="8 9">
    <name type="scientific">Parabacteroides goldsteinii CL02T12C30</name>
    <dbReference type="NCBI Taxonomy" id="999418"/>
    <lineage>
        <taxon>Bacteria</taxon>
        <taxon>Pseudomonadati</taxon>
        <taxon>Bacteroidota</taxon>
        <taxon>Bacteroidia</taxon>
        <taxon>Bacteroidales</taxon>
        <taxon>Tannerellaceae</taxon>
        <taxon>Parabacteroides</taxon>
    </lineage>
</organism>
<keyword evidence="2" id="KW-0813">Transport</keyword>
<dbReference type="GO" id="GO:0022857">
    <property type="term" value="F:transmembrane transporter activity"/>
    <property type="evidence" value="ECO:0007669"/>
    <property type="project" value="InterPro"/>
</dbReference>
<dbReference type="EMBL" id="AGZO01000030">
    <property type="protein sequence ID" value="EKN09534.1"/>
    <property type="molecule type" value="Genomic_DNA"/>
</dbReference>
<feature type="transmembrane region" description="Helical" evidence="6">
    <location>
        <begin position="30"/>
        <end position="57"/>
    </location>
</feature>
<dbReference type="Pfam" id="PF07690">
    <property type="entry name" value="MFS_1"/>
    <property type="match status" value="1"/>
</dbReference>
<evidence type="ECO:0000256" key="4">
    <source>
        <dbReference type="ARBA" id="ARBA00022989"/>
    </source>
</evidence>
<feature type="transmembrane region" description="Helical" evidence="6">
    <location>
        <begin position="398"/>
        <end position="417"/>
    </location>
</feature>
<feature type="domain" description="Major facilitator superfamily (MFS) profile" evidence="7">
    <location>
        <begin position="27"/>
        <end position="421"/>
    </location>
</feature>
<evidence type="ECO:0000256" key="3">
    <source>
        <dbReference type="ARBA" id="ARBA00022692"/>
    </source>
</evidence>
<feature type="transmembrane region" description="Helical" evidence="6">
    <location>
        <begin position="192"/>
        <end position="210"/>
    </location>
</feature>
<feature type="transmembrane region" description="Helical" evidence="6">
    <location>
        <begin position="167"/>
        <end position="186"/>
    </location>
</feature>
<dbReference type="CDD" id="cd17485">
    <property type="entry name" value="MFS_MFSD3"/>
    <property type="match status" value="1"/>
</dbReference>
<feature type="transmembrane region" description="Helical" evidence="6">
    <location>
        <begin position="125"/>
        <end position="146"/>
    </location>
</feature>
<dbReference type="InterPro" id="IPR004752">
    <property type="entry name" value="AmpG_permease/AT-1"/>
</dbReference>
<dbReference type="InterPro" id="IPR011701">
    <property type="entry name" value="MFS"/>
</dbReference>
<evidence type="ECO:0000313" key="8">
    <source>
        <dbReference type="EMBL" id="EKN09534.1"/>
    </source>
</evidence>
<evidence type="ECO:0000313" key="9">
    <source>
        <dbReference type="Proteomes" id="UP000006330"/>
    </source>
</evidence>
<keyword evidence="5 6" id="KW-0472">Membrane</keyword>
<evidence type="ECO:0000256" key="2">
    <source>
        <dbReference type="ARBA" id="ARBA00022448"/>
    </source>
</evidence>
<feature type="transmembrane region" description="Helical" evidence="6">
    <location>
        <begin position="101"/>
        <end position="119"/>
    </location>
</feature>
<dbReference type="InterPro" id="IPR036259">
    <property type="entry name" value="MFS_trans_sf"/>
</dbReference>
<gene>
    <name evidence="8" type="ORF">HMPREF1076_04138</name>
</gene>
<name>K5Z1W1_9BACT</name>
<feature type="transmembrane region" description="Helical" evidence="6">
    <location>
        <begin position="304"/>
        <end position="326"/>
    </location>
</feature>
<dbReference type="SUPFAM" id="SSF103473">
    <property type="entry name" value="MFS general substrate transporter"/>
    <property type="match status" value="1"/>
</dbReference>
<evidence type="ECO:0000256" key="1">
    <source>
        <dbReference type="ARBA" id="ARBA00004141"/>
    </source>
</evidence>
<keyword evidence="4 6" id="KW-1133">Transmembrane helix</keyword>
<feature type="transmembrane region" description="Helical" evidence="6">
    <location>
        <begin position="276"/>
        <end position="297"/>
    </location>
</feature>
<sequence length="424" mass="47614">MGNDFTRMKSAFPTWEAILQRKRMEQKNKIFNLGTFFCLYIAQTIPMSFFSTVIPVMMRQENFSLSAIGLLQLIKLPWILKFLWSPMVDRHARTTGDYKRWIFSSELIYAVLIFAVAFLDFKTDFYTIIVLIIVSFVASATQDIATDALAVLSFSRKDKSLVNSMQSMGSFGGSMIGGGVLLLLFKQLGWNSLLPCVALFVIVALLPLLFNRGLEIAPKDTHERAKKADVFYFFTQKNIWKQIGFLFLYYSGLIGTLAMLKPYLVDLGYSMKEIGVMSGVIGTSFGFIFSFVGGFIVRRIGRHWARILFAVFVLLATLYFLGLSYVTPTLGLLHAGIALLWGSYGMATIVVYTTAMDCVRPGREGTDFTIQTVITHLSGMVMAILSGKIADHTGYHGLFFFEVSLAALSLVYILIVFRKEKETV</sequence>
<proteinExistence type="predicted"/>
<dbReference type="PATRIC" id="fig|999418.3.peg.4213"/>